<dbReference type="PANTHER" id="PTHR43975">
    <property type="entry name" value="ZGC:101858"/>
    <property type="match status" value="1"/>
</dbReference>
<dbReference type="SUPFAM" id="SSF51735">
    <property type="entry name" value="NAD(P)-binding Rossmann-fold domains"/>
    <property type="match status" value="1"/>
</dbReference>
<dbReference type="Pfam" id="PF13561">
    <property type="entry name" value="adh_short_C2"/>
    <property type="match status" value="1"/>
</dbReference>
<dbReference type="FunFam" id="3.40.50.720:FF:000084">
    <property type="entry name" value="Short-chain dehydrogenase reductase"/>
    <property type="match status" value="1"/>
</dbReference>
<organism evidence="1">
    <name type="scientific">Ceratitis capitata</name>
    <name type="common">Mediterranean fruit fly</name>
    <name type="synonym">Tephritis capitata</name>
    <dbReference type="NCBI Taxonomy" id="7213"/>
    <lineage>
        <taxon>Eukaryota</taxon>
        <taxon>Metazoa</taxon>
        <taxon>Ecdysozoa</taxon>
        <taxon>Arthropoda</taxon>
        <taxon>Hexapoda</taxon>
        <taxon>Insecta</taxon>
        <taxon>Pterygota</taxon>
        <taxon>Neoptera</taxon>
        <taxon>Endopterygota</taxon>
        <taxon>Diptera</taxon>
        <taxon>Brachycera</taxon>
        <taxon>Muscomorpha</taxon>
        <taxon>Tephritoidea</taxon>
        <taxon>Tephritidae</taxon>
        <taxon>Ceratitis</taxon>
        <taxon>Ceratitis</taxon>
    </lineage>
</organism>
<dbReference type="PRINTS" id="PR00080">
    <property type="entry name" value="SDRFAMILY"/>
</dbReference>
<dbReference type="Gene3D" id="3.40.50.720">
    <property type="entry name" value="NAD(P)-binding Rossmann-like Domain"/>
    <property type="match status" value="1"/>
</dbReference>
<sequence length="297" mass="32383">TYIHTYISYLLLFLSCKMFPMNFNRSIDIEEPVVIPPPPSPFDFKNKVIIITGACSGIGAAAAMEFAKWGGLLTVVGRNKENLRVVADKVIDVHDHSPLIVHADMTKDEEVRHIVEKTIATYGRIDVLVNSASVIEIGSIETTTMAQYDRVMDVNIRAVFQLTSLAVPYLIETKGSIVNVSSVSGLRSIPGVIVYNLSKAALDQFTRCIAVELAQKGVRCNSVNPVVDVIDIQKNDDLDNEAYENWLVHSKTTHALGRKGLEDEVAGVIAFLASSMANSITGASLPVDGGRHAMCPR</sequence>
<proteinExistence type="evidence at transcript level"/>
<dbReference type="OrthoDB" id="47007at2759"/>
<evidence type="ECO:0000313" key="1">
    <source>
        <dbReference type="EMBL" id="JAC02808.1"/>
    </source>
</evidence>
<name>W8BUC9_CERCA</name>
<dbReference type="EMBL" id="GAMC01003748">
    <property type="protein sequence ID" value="JAC02808.1"/>
    <property type="molecule type" value="mRNA"/>
</dbReference>
<accession>W8BUC9</accession>
<dbReference type="InterPro" id="IPR002347">
    <property type="entry name" value="SDR_fam"/>
</dbReference>
<dbReference type="PRINTS" id="PR00081">
    <property type="entry name" value="GDHRDH"/>
</dbReference>
<dbReference type="PANTHER" id="PTHR43975:SF2">
    <property type="entry name" value="EG:BACR7A4.14 PROTEIN-RELATED"/>
    <property type="match status" value="1"/>
</dbReference>
<reference evidence="1" key="2">
    <citation type="journal article" date="2014" name="BMC Genomics">
        <title>A genomic perspective to assessing quality of mass-reared SIT flies used in Mediterranean fruit fly (Ceratitis capitata) eradication in California.</title>
        <authorList>
            <person name="Calla B."/>
            <person name="Hall B."/>
            <person name="Hou S."/>
            <person name="Geib S.M."/>
        </authorList>
    </citation>
    <scope>NUCLEOTIDE SEQUENCE</scope>
</reference>
<dbReference type="InterPro" id="IPR036291">
    <property type="entry name" value="NAD(P)-bd_dom_sf"/>
</dbReference>
<dbReference type="AlphaFoldDB" id="W8BUC9"/>
<gene>
    <name evidence="1" type="primary">FABG</name>
</gene>
<reference evidence="1" key="1">
    <citation type="submission" date="2013-07" db="EMBL/GenBank/DDBJ databases">
        <authorList>
            <person name="Geib S."/>
        </authorList>
    </citation>
    <scope>NUCLEOTIDE SEQUENCE</scope>
</reference>
<protein>
    <submittedName>
        <fullName evidence="1">3-oxoacyl-(Acyl-carrier-protein) reductase FabG</fullName>
    </submittedName>
</protein>
<feature type="non-terminal residue" evidence="1">
    <location>
        <position position="1"/>
    </location>
</feature>